<accession>A0A5J5FVS9</accession>
<evidence type="ECO:0000313" key="2">
    <source>
        <dbReference type="Proteomes" id="UP000367750"/>
    </source>
</evidence>
<reference evidence="1 2" key="1">
    <citation type="submission" date="2019-09" db="EMBL/GenBank/DDBJ databases">
        <title>Bacillus ochoae sp. nov., Paenibacillus whitsoniae sp. nov., Paenibacillus spiritus sp. nov. Isolated from the Mars Exploration Rover during spacecraft assembly.</title>
        <authorList>
            <person name="Seuylemezian A."/>
            <person name="Vaishampayan P."/>
        </authorList>
    </citation>
    <scope>NUCLEOTIDE SEQUENCE [LARGE SCALE GENOMIC DNA]</scope>
    <source>
        <strain evidence="1 2">MER_111</strain>
    </source>
</reference>
<gene>
    <name evidence="1" type="ORF">F4V43_17135</name>
</gene>
<dbReference type="InterPro" id="IPR011044">
    <property type="entry name" value="Quino_amine_DH_bsu"/>
</dbReference>
<dbReference type="RefSeq" id="WP_150459477.1">
    <property type="nucleotide sequence ID" value="NZ_VYKK01000028.1"/>
</dbReference>
<evidence type="ECO:0008006" key="3">
    <source>
        <dbReference type="Google" id="ProtNLM"/>
    </source>
</evidence>
<dbReference type="AlphaFoldDB" id="A0A5J5FVS9"/>
<dbReference type="OrthoDB" id="1662110at2"/>
<evidence type="ECO:0000313" key="1">
    <source>
        <dbReference type="EMBL" id="KAA8997977.1"/>
    </source>
</evidence>
<protein>
    <recommendedName>
        <fullName evidence="3">CDP-Glycerol:Poly(Glycerophosphate) glycerophosphotransferase</fullName>
    </recommendedName>
</protein>
<name>A0A5J5FVS9_9BACL</name>
<keyword evidence="2" id="KW-1185">Reference proteome</keyword>
<proteinExistence type="predicted"/>
<dbReference type="Proteomes" id="UP000367750">
    <property type="component" value="Unassembled WGS sequence"/>
</dbReference>
<sequence>MEGLDYIKAADLQNARVVLEDCLYVVDAVRDSLSSQLTKEQAETYRPILIQMEESLHQLWEQKQHNERALPDLLKQITWQVQNLQQHIEQEPLHYEIVFLPYKASMWDAMESVWRAAEKDPSCICRVIPIPYYDRNPDGSLAQFYYEGDLFPEEVTITHYLEYNLAEHRPDIIYISNPYDGHNFITTVYPPYYSHELKSYTDLLVYIPYFFTGGSFPEAQLNLPSYQHVDYIIVQSEQAMNSFTDPVIRAKLLPLGSPKADQILRYEASPPPIPHEWKERIGSRKVVFYNTSISSLLEFGEKALSKILYTMQGFAGRDDLVLLWRPHPLSKSTLQSMRPELAETYTKIETMFLEKNLGILDTTPNVEASIAISDAYIGEGSSSIVHMFGITGKPTFITYANIEVPLLLEEEKRAAQFVDFFAEEDKLWFVDGLYQALCQIDLRDGRITVVEHMVERGAGLYPFVSVYKAGDQLIISPFNAKQIVQYHLGDRSRANYRLDNARERHNFDEIISYGNQIFLKPVTYPGILSMNSNGLFTEHPIPCNKSDETEMKWGKGTCLVGETLFIPCMTSNQVLAFNLSTFNMTIHTVGSDTYTYFGIEYDGEAFWIIPYEGKSLIKWNEATGETREYSAYPEGFEGNNHLFSGLVYCGDYLLAFPRTANMIIKINTATGQMSKVEWELPYTEGSRQSALYDYPNHYFFAKRVSDRKIAALSAYNNSLVVYDIVTDEVVVIPCRFENNDVSSLAGHAIELSFGKEEGGLPYCCAEDGKLKRMEFFLDYLSVSQHDRLEQKQAYEGILNHLDGTAGFHIHQACLKRRVGKE</sequence>
<comment type="caution">
    <text evidence="1">The sequence shown here is derived from an EMBL/GenBank/DDBJ whole genome shotgun (WGS) entry which is preliminary data.</text>
</comment>
<dbReference type="SUPFAM" id="SSF50969">
    <property type="entry name" value="YVTN repeat-like/Quinoprotein amine dehydrogenase"/>
    <property type="match status" value="1"/>
</dbReference>
<organism evidence="1 2">
    <name type="scientific">Paenibacillus spiritus</name>
    <dbReference type="NCBI Taxonomy" id="2496557"/>
    <lineage>
        <taxon>Bacteria</taxon>
        <taxon>Bacillati</taxon>
        <taxon>Bacillota</taxon>
        <taxon>Bacilli</taxon>
        <taxon>Bacillales</taxon>
        <taxon>Paenibacillaceae</taxon>
        <taxon>Paenibacillus</taxon>
    </lineage>
</organism>
<dbReference type="EMBL" id="VYKK01000028">
    <property type="protein sequence ID" value="KAA8997977.1"/>
    <property type="molecule type" value="Genomic_DNA"/>
</dbReference>
<dbReference type="SUPFAM" id="SSF63825">
    <property type="entry name" value="YWTD domain"/>
    <property type="match status" value="1"/>
</dbReference>